<evidence type="ECO:0000256" key="1">
    <source>
        <dbReference type="ARBA" id="ARBA00022741"/>
    </source>
</evidence>
<dbReference type="Pfam" id="PF00069">
    <property type="entry name" value="Pkinase"/>
    <property type="match status" value="1"/>
</dbReference>
<evidence type="ECO:0000256" key="2">
    <source>
        <dbReference type="ARBA" id="ARBA00022840"/>
    </source>
</evidence>
<dbReference type="GO" id="GO:0004674">
    <property type="term" value="F:protein serine/threonine kinase activity"/>
    <property type="evidence" value="ECO:0007669"/>
    <property type="project" value="TreeGrafter"/>
</dbReference>
<dbReference type="GO" id="GO:0005524">
    <property type="term" value="F:ATP binding"/>
    <property type="evidence" value="ECO:0007669"/>
    <property type="project" value="UniProtKB-KW"/>
</dbReference>
<dbReference type="AlphaFoldDB" id="A0AAN6J4N7"/>
<evidence type="ECO:0000313" key="4">
    <source>
        <dbReference type="EMBL" id="KAK0304462.1"/>
    </source>
</evidence>
<dbReference type="PROSITE" id="PS00108">
    <property type="entry name" value="PROTEIN_KINASE_ST"/>
    <property type="match status" value="1"/>
</dbReference>
<dbReference type="GO" id="GO:0035556">
    <property type="term" value="P:intracellular signal transduction"/>
    <property type="evidence" value="ECO:0007669"/>
    <property type="project" value="TreeGrafter"/>
</dbReference>
<protein>
    <recommendedName>
        <fullName evidence="3">Protein kinase domain-containing protein</fullName>
    </recommendedName>
</protein>
<evidence type="ECO:0000313" key="5">
    <source>
        <dbReference type="Proteomes" id="UP001168146"/>
    </source>
</evidence>
<feature type="domain" description="Protein kinase" evidence="3">
    <location>
        <begin position="9"/>
        <end position="248"/>
    </location>
</feature>
<dbReference type="SUPFAM" id="SSF56112">
    <property type="entry name" value="Protein kinase-like (PK-like)"/>
    <property type="match status" value="1"/>
</dbReference>
<organism evidence="4 5">
    <name type="scientific">Friedmanniomyces endolithicus</name>
    <dbReference type="NCBI Taxonomy" id="329885"/>
    <lineage>
        <taxon>Eukaryota</taxon>
        <taxon>Fungi</taxon>
        <taxon>Dikarya</taxon>
        <taxon>Ascomycota</taxon>
        <taxon>Pezizomycotina</taxon>
        <taxon>Dothideomycetes</taxon>
        <taxon>Dothideomycetidae</taxon>
        <taxon>Mycosphaerellales</taxon>
        <taxon>Teratosphaeriaceae</taxon>
        <taxon>Friedmanniomyces</taxon>
    </lineage>
</organism>
<proteinExistence type="predicted"/>
<dbReference type="GO" id="GO:0005737">
    <property type="term" value="C:cytoplasm"/>
    <property type="evidence" value="ECO:0007669"/>
    <property type="project" value="TreeGrafter"/>
</dbReference>
<dbReference type="InterPro" id="IPR011009">
    <property type="entry name" value="Kinase-like_dom_sf"/>
</dbReference>
<dbReference type="PANTHER" id="PTHR24346:SF30">
    <property type="entry name" value="MATERNAL EMBRYONIC LEUCINE ZIPPER KINASE"/>
    <property type="match status" value="1"/>
</dbReference>
<evidence type="ECO:0000259" key="3">
    <source>
        <dbReference type="PROSITE" id="PS50011"/>
    </source>
</evidence>
<sequence>MTPDTRPLYYSTAVLGKGILGEVSLVIQARTGRHFAAKTFADQNKKRRAEEKDEAWRVKVRREFDIAAENLHDNIVRAFELQEEPMAIIMEYYPDGNIEDMRQNMNETAYVSAFGQILCALEHLHARGIVHRDLKPQNVLVQMGPCFKVALTDFGLSNVIQGGTLLNTFCGTLPFTAPEVYPGSGVGYDTSADIWSLGAIMLGWMYDLPEMPSEFDKERPAVWASRWHFILIRRPLLIHPPLPRYTFS</sequence>
<name>A0AAN6J4N7_9PEZI</name>
<keyword evidence="1" id="KW-0547">Nucleotide-binding</keyword>
<dbReference type="SMART" id="SM00220">
    <property type="entry name" value="S_TKc"/>
    <property type="match status" value="1"/>
</dbReference>
<dbReference type="PROSITE" id="PS50011">
    <property type="entry name" value="PROTEIN_KINASE_DOM"/>
    <property type="match status" value="1"/>
</dbReference>
<dbReference type="Gene3D" id="1.10.510.10">
    <property type="entry name" value="Transferase(Phosphotransferase) domain 1"/>
    <property type="match status" value="1"/>
</dbReference>
<dbReference type="Proteomes" id="UP001168146">
    <property type="component" value="Unassembled WGS sequence"/>
</dbReference>
<reference evidence="4" key="1">
    <citation type="submission" date="2021-12" db="EMBL/GenBank/DDBJ databases">
        <title>Black yeast isolated from Biological Soil Crust.</title>
        <authorList>
            <person name="Kurbessoian T."/>
        </authorList>
    </citation>
    <scope>NUCLEOTIDE SEQUENCE</scope>
    <source>
        <strain evidence="4">CCFEE 5208</strain>
    </source>
</reference>
<dbReference type="InterPro" id="IPR008271">
    <property type="entry name" value="Ser/Thr_kinase_AS"/>
</dbReference>
<gene>
    <name evidence="4" type="ORF">LTR82_017175</name>
</gene>
<dbReference type="InterPro" id="IPR000719">
    <property type="entry name" value="Prot_kinase_dom"/>
</dbReference>
<accession>A0AAN6J4N7</accession>
<dbReference type="PANTHER" id="PTHR24346">
    <property type="entry name" value="MAP/MICROTUBULE AFFINITY-REGULATING KINASE"/>
    <property type="match status" value="1"/>
</dbReference>
<keyword evidence="2" id="KW-0067">ATP-binding</keyword>
<comment type="caution">
    <text evidence="4">The sequence shown here is derived from an EMBL/GenBank/DDBJ whole genome shotgun (WGS) entry which is preliminary data.</text>
</comment>
<dbReference type="EMBL" id="JASUXU010000128">
    <property type="protein sequence ID" value="KAK0304462.1"/>
    <property type="molecule type" value="Genomic_DNA"/>
</dbReference>